<dbReference type="Proteomes" id="UP001314170">
    <property type="component" value="Unassembled WGS sequence"/>
</dbReference>
<dbReference type="AlphaFoldDB" id="A0AAV1R0X4"/>
<proteinExistence type="predicted"/>
<organism evidence="1 2">
    <name type="scientific">Dovyalis caffra</name>
    <dbReference type="NCBI Taxonomy" id="77055"/>
    <lineage>
        <taxon>Eukaryota</taxon>
        <taxon>Viridiplantae</taxon>
        <taxon>Streptophyta</taxon>
        <taxon>Embryophyta</taxon>
        <taxon>Tracheophyta</taxon>
        <taxon>Spermatophyta</taxon>
        <taxon>Magnoliopsida</taxon>
        <taxon>eudicotyledons</taxon>
        <taxon>Gunneridae</taxon>
        <taxon>Pentapetalae</taxon>
        <taxon>rosids</taxon>
        <taxon>fabids</taxon>
        <taxon>Malpighiales</taxon>
        <taxon>Salicaceae</taxon>
        <taxon>Flacourtieae</taxon>
        <taxon>Dovyalis</taxon>
    </lineage>
</organism>
<accession>A0AAV1R0X4</accession>
<protein>
    <submittedName>
        <fullName evidence="1">Uncharacterized protein</fullName>
    </submittedName>
</protein>
<comment type="caution">
    <text evidence="1">The sequence shown here is derived from an EMBL/GenBank/DDBJ whole genome shotgun (WGS) entry which is preliminary data.</text>
</comment>
<evidence type="ECO:0000313" key="1">
    <source>
        <dbReference type="EMBL" id="CAK7326703.1"/>
    </source>
</evidence>
<dbReference type="EMBL" id="CAWUPB010000851">
    <property type="protein sequence ID" value="CAK7326703.1"/>
    <property type="molecule type" value="Genomic_DNA"/>
</dbReference>
<sequence length="62" mass="6543">MKHKIKVLKSLIEAAVISGDNAGIKLSASFGSILDVISLHPSARKSGKNFISKKASIHNITA</sequence>
<evidence type="ECO:0000313" key="2">
    <source>
        <dbReference type="Proteomes" id="UP001314170"/>
    </source>
</evidence>
<reference evidence="1 2" key="1">
    <citation type="submission" date="2024-01" db="EMBL/GenBank/DDBJ databases">
        <authorList>
            <person name="Waweru B."/>
        </authorList>
    </citation>
    <scope>NUCLEOTIDE SEQUENCE [LARGE SCALE GENOMIC DNA]</scope>
</reference>
<keyword evidence="2" id="KW-1185">Reference proteome</keyword>
<name>A0AAV1R0X4_9ROSI</name>
<gene>
    <name evidence="1" type="ORF">DCAF_LOCUS4406</name>
</gene>